<protein>
    <submittedName>
        <fullName evidence="2">Uncharacterized protein</fullName>
    </submittedName>
</protein>
<name>A0A0E9SWV7_ANGAN</name>
<keyword evidence="1" id="KW-0812">Transmembrane</keyword>
<organism evidence="2">
    <name type="scientific">Anguilla anguilla</name>
    <name type="common">European freshwater eel</name>
    <name type="synonym">Muraena anguilla</name>
    <dbReference type="NCBI Taxonomy" id="7936"/>
    <lineage>
        <taxon>Eukaryota</taxon>
        <taxon>Metazoa</taxon>
        <taxon>Chordata</taxon>
        <taxon>Craniata</taxon>
        <taxon>Vertebrata</taxon>
        <taxon>Euteleostomi</taxon>
        <taxon>Actinopterygii</taxon>
        <taxon>Neopterygii</taxon>
        <taxon>Teleostei</taxon>
        <taxon>Anguilliformes</taxon>
        <taxon>Anguillidae</taxon>
        <taxon>Anguilla</taxon>
    </lineage>
</organism>
<accession>A0A0E9SWV7</accession>
<evidence type="ECO:0000256" key="1">
    <source>
        <dbReference type="SAM" id="Phobius"/>
    </source>
</evidence>
<sequence>MCTQQNVSALIRLLVLNHVVFSQAACVSFNTQAPKILLVFLAIVYYYLLFIV</sequence>
<evidence type="ECO:0000313" key="2">
    <source>
        <dbReference type="EMBL" id="JAH45824.1"/>
    </source>
</evidence>
<dbReference type="EMBL" id="GBXM01062753">
    <property type="protein sequence ID" value="JAH45824.1"/>
    <property type="molecule type" value="Transcribed_RNA"/>
</dbReference>
<reference evidence="2" key="2">
    <citation type="journal article" date="2015" name="Fish Shellfish Immunol.">
        <title>Early steps in the European eel (Anguilla anguilla)-Vibrio vulnificus interaction in the gills: Role of the RtxA13 toxin.</title>
        <authorList>
            <person name="Callol A."/>
            <person name="Pajuelo D."/>
            <person name="Ebbesson L."/>
            <person name="Teles M."/>
            <person name="MacKenzie S."/>
            <person name="Amaro C."/>
        </authorList>
    </citation>
    <scope>NUCLEOTIDE SEQUENCE</scope>
</reference>
<keyword evidence="1" id="KW-1133">Transmembrane helix</keyword>
<keyword evidence="1" id="KW-0472">Membrane</keyword>
<reference evidence="2" key="1">
    <citation type="submission" date="2014-11" db="EMBL/GenBank/DDBJ databases">
        <authorList>
            <person name="Amaro Gonzalez C."/>
        </authorList>
    </citation>
    <scope>NUCLEOTIDE SEQUENCE</scope>
</reference>
<dbReference type="AlphaFoldDB" id="A0A0E9SWV7"/>
<feature type="transmembrane region" description="Helical" evidence="1">
    <location>
        <begin position="34"/>
        <end position="51"/>
    </location>
</feature>
<proteinExistence type="predicted"/>